<reference evidence="3 4" key="1">
    <citation type="submission" date="2021-03" db="EMBL/GenBank/DDBJ databases">
        <title>Genomic Encyclopedia of Type Strains, Phase IV (KMG-IV): sequencing the most valuable type-strain genomes for metagenomic binning, comparative biology and taxonomic classification.</title>
        <authorList>
            <person name="Goeker M."/>
        </authorList>
    </citation>
    <scope>NUCLEOTIDE SEQUENCE [LARGE SCALE GENOMIC DNA]</scope>
    <source>
        <strain evidence="3 4">DSM 21600</strain>
    </source>
</reference>
<dbReference type="EMBL" id="JAGGJU010000018">
    <property type="protein sequence ID" value="MBP1853455.1"/>
    <property type="molecule type" value="Genomic_DNA"/>
</dbReference>
<dbReference type="SUPFAM" id="SSF81606">
    <property type="entry name" value="PP2C-like"/>
    <property type="match status" value="1"/>
</dbReference>
<dbReference type="InterPro" id="IPR001932">
    <property type="entry name" value="PPM-type_phosphatase-like_dom"/>
</dbReference>
<dbReference type="Proteomes" id="UP000759443">
    <property type="component" value="Unassembled WGS sequence"/>
</dbReference>
<keyword evidence="4" id="KW-1185">Reference proteome</keyword>
<organism evidence="3 4">
    <name type="scientific">Rhizobium halophytocola</name>
    <dbReference type="NCBI Taxonomy" id="735519"/>
    <lineage>
        <taxon>Bacteria</taxon>
        <taxon>Pseudomonadati</taxon>
        <taxon>Pseudomonadota</taxon>
        <taxon>Alphaproteobacteria</taxon>
        <taxon>Hyphomicrobiales</taxon>
        <taxon>Rhizobiaceae</taxon>
        <taxon>Rhizobium/Agrobacterium group</taxon>
        <taxon>Rhizobium</taxon>
    </lineage>
</organism>
<dbReference type="Gene3D" id="3.60.40.10">
    <property type="entry name" value="PPM-type phosphatase domain"/>
    <property type="match status" value="1"/>
</dbReference>
<proteinExistence type="predicted"/>
<comment type="caution">
    <text evidence="3">The sequence shown here is derived from an EMBL/GenBank/DDBJ whole genome shotgun (WGS) entry which is preliminary data.</text>
</comment>
<evidence type="ECO:0000259" key="2">
    <source>
        <dbReference type="PROSITE" id="PS51746"/>
    </source>
</evidence>
<dbReference type="NCBIfam" id="TIGR03373">
    <property type="entry name" value="VI_minor_4"/>
    <property type="match status" value="1"/>
</dbReference>
<sequence length="497" mass="53455">MKATKQISGAEADKLGFFGKLPSRGDFISDALERDLIEVVDGWLQDGMQAAASHFGPRWSQVFTRSPPWRFIVEKRVWGPCTYAGVIIPSRDRVGRDYPLLMIAKLHGFDDHPRTLYGDLPWFTAVEGLAESSRARDFDLDHFIEQVRRLRLPRPADDERAGEATGQEPTSLIWCIEPDTGRPRGIRVKGSLGANDFLRLFQDAEGEKEKQAADDLGAAARDGPAAKPARDARAGGPTRPLRDPPDTSAPPQAPARPKPPAALRFSQASHPGTQKTTNADCVFASEACGVFAVIDGIGDGAKAVEAAHLIAGTLGGVAPAENADQVLRDIRGKLGTANSLLLPRTGAEENDRQPAASIVVVSLKDGEFQLLWAGDARAYLIEHGTMRPLTRDHVGVGIRPIRQRGVGLEAQFRAETVEGLVTPEGRLLLCSQPLVKSLGERAIAEILIDTPLDKAAARLVQEALIADVRDNVTAVVIGHEALHDAAGRQDAGGDGRS</sequence>
<dbReference type="PROSITE" id="PS51746">
    <property type="entry name" value="PPM_2"/>
    <property type="match status" value="1"/>
</dbReference>
<gene>
    <name evidence="3" type="ORF">J2Z17_004916</name>
</gene>
<dbReference type="InterPro" id="IPR036457">
    <property type="entry name" value="PPM-type-like_dom_sf"/>
</dbReference>
<evidence type="ECO:0000313" key="3">
    <source>
        <dbReference type="EMBL" id="MBP1853455.1"/>
    </source>
</evidence>
<dbReference type="Pfam" id="PF09867">
    <property type="entry name" value="TagF_N"/>
    <property type="match status" value="1"/>
</dbReference>
<dbReference type="RefSeq" id="WP_209949313.1">
    <property type="nucleotide sequence ID" value="NZ_JAGGJU010000018.1"/>
</dbReference>
<evidence type="ECO:0000256" key="1">
    <source>
        <dbReference type="SAM" id="MobiDB-lite"/>
    </source>
</evidence>
<feature type="compositionally biased region" description="Polar residues" evidence="1">
    <location>
        <begin position="266"/>
        <end position="275"/>
    </location>
</feature>
<feature type="region of interest" description="Disordered" evidence="1">
    <location>
        <begin position="218"/>
        <end position="275"/>
    </location>
</feature>
<name>A0ABS4E682_9HYPH</name>
<protein>
    <submittedName>
        <fullName evidence="3">Type VI secretion system protein ImpM</fullName>
    </submittedName>
</protein>
<dbReference type="Gene3D" id="3.40.1730.10">
    <property type="entry name" value="pa0076 domain"/>
    <property type="match status" value="1"/>
</dbReference>
<feature type="compositionally biased region" description="Low complexity" evidence="1">
    <location>
        <begin position="218"/>
        <end position="227"/>
    </location>
</feature>
<evidence type="ECO:0000313" key="4">
    <source>
        <dbReference type="Proteomes" id="UP000759443"/>
    </source>
</evidence>
<feature type="domain" description="PPM-type phosphatase" evidence="2">
    <location>
        <begin position="264"/>
        <end position="479"/>
    </location>
</feature>
<dbReference type="InterPro" id="IPR017748">
    <property type="entry name" value="TagF"/>
</dbReference>
<feature type="compositionally biased region" description="Pro residues" evidence="1">
    <location>
        <begin position="247"/>
        <end position="260"/>
    </location>
</feature>
<accession>A0ABS4E682</accession>
<dbReference type="SMART" id="SM00332">
    <property type="entry name" value="PP2Cc"/>
    <property type="match status" value="1"/>
</dbReference>
<dbReference type="InterPro" id="IPR038225">
    <property type="entry name" value="TagF_sf"/>
</dbReference>